<comment type="caution">
    <text evidence="2">The sequence shown here is derived from an EMBL/GenBank/DDBJ whole genome shotgun (WGS) entry which is preliminary data.</text>
</comment>
<feature type="signal peptide" evidence="1">
    <location>
        <begin position="1"/>
        <end position="19"/>
    </location>
</feature>
<accession>A0ABD1CZG1</accession>
<evidence type="ECO:0000313" key="3">
    <source>
        <dbReference type="Proteomes" id="UP001562425"/>
    </source>
</evidence>
<reference evidence="2 3" key="1">
    <citation type="submission" date="2024-05" db="EMBL/GenBank/DDBJ databases">
        <title>Culex pipiens pipiens assembly and annotation.</title>
        <authorList>
            <person name="Alout H."/>
            <person name="Durand T."/>
        </authorList>
    </citation>
    <scope>NUCLEOTIDE SEQUENCE [LARGE SCALE GENOMIC DNA]</scope>
    <source>
        <strain evidence="2">HA-2024</strain>
        <tissue evidence="2">Whole body</tissue>
    </source>
</reference>
<evidence type="ECO:0000256" key="1">
    <source>
        <dbReference type="SAM" id="SignalP"/>
    </source>
</evidence>
<name>A0ABD1CZG1_CULPP</name>
<dbReference type="AlphaFoldDB" id="A0ABD1CZG1"/>
<dbReference type="Proteomes" id="UP001562425">
    <property type="component" value="Unassembled WGS sequence"/>
</dbReference>
<sequence length="255" mass="28547">MAPRHLFALLVMLPALALAVNHFRSLQPGCFGDSRDQYFAEATTFQENPENDEYGFPPDKCRLATAMEKEIQYLRNLMDKCDRCESGTSSPITDGRKCADNPCASGASCTDTPTGATVCGPCPKIEEIYGNHQQNIEKRLVKVLKFPTCRLFCYPIRFRMFTLVIASAESVMTGNMLHARDPDTGWSFCFFDPRANIEIFERPWPKSTVSPRGYICNSINLVFLPSVLNSIEREVGNHFSAERNGRAGRSGLARL</sequence>
<organism evidence="2 3">
    <name type="scientific">Culex pipiens pipiens</name>
    <name type="common">Northern house mosquito</name>
    <dbReference type="NCBI Taxonomy" id="38569"/>
    <lineage>
        <taxon>Eukaryota</taxon>
        <taxon>Metazoa</taxon>
        <taxon>Ecdysozoa</taxon>
        <taxon>Arthropoda</taxon>
        <taxon>Hexapoda</taxon>
        <taxon>Insecta</taxon>
        <taxon>Pterygota</taxon>
        <taxon>Neoptera</taxon>
        <taxon>Endopterygota</taxon>
        <taxon>Diptera</taxon>
        <taxon>Nematocera</taxon>
        <taxon>Culicoidea</taxon>
        <taxon>Culicidae</taxon>
        <taxon>Culicinae</taxon>
        <taxon>Culicini</taxon>
        <taxon>Culex</taxon>
        <taxon>Culex</taxon>
    </lineage>
</organism>
<evidence type="ECO:0000313" key="2">
    <source>
        <dbReference type="EMBL" id="KAL1383360.1"/>
    </source>
</evidence>
<gene>
    <name evidence="2" type="ORF">pipiens_013166</name>
</gene>
<dbReference type="EMBL" id="JBEHCU010008440">
    <property type="protein sequence ID" value="KAL1383360.1"/>
    <property type="molecule type" value="Genomic_DNA"/>
</dbReference>
<proteinExistence type="predicted"/>
<protein>
    <submittedName>
        <fullName evidence="2">Uncharacterized protein</fullName>
    </submittedName>
</protein>
<keyword evidence="3" id="KW-1185">Reference proteome</keyword>
<keyword evidence="1" id="KW-0732">Signal</keyword>
<feature type="chain" id="PRO_5044838786" evidence="1">
    <location>
        <begin position="20"/>
        <end position="255"/>
    </location>
</feature>